<evidence type="ECO:0000256" key="3">
    <source>
        <dbReference type="ARBA" id="ARBA00022729"/>
    </source>
</evidence>
<evidence type="ECO:0000313" key="5">
    <source>
        <dbReference type="Proteomes" id="UP000218505"/>
    </source>
</evidence>
<keyword evidence="5" id="KW-1185">Reference proteome</keyword>
<proteinExistence type="inferred from homology"/>
<comment type="similarity">
    <text evidence="1">Belongs to the bacterial solute-binding protein 1 family.</text>
</comment>
<dbReference type="Gene3D" id="3.40.190.10">
    <property type="entry name" value="Periplasmic binding protein-like II"/>
    <property type="match status" value="1"/>
</dbReference>
<dbReference type="InterPro" id="IPR006311">
    <property type="entry name" value="TAT_signal"/>
</dbReference>
<dbReference type="KEGG" id="apre:CNX65_21255"/>
<evidence type="ECO:0000256" key="1">
    <source>
        <dbReference type="ARBA" id="ARBA00008520"/>
    </source>
</evidence>
<organism evidence="4 5">
    <name type="scientific">Actinosynnema pretiosum</name>
    <dbReference type="NCBI Taxonomy" id="42197"/>
    <lineage>
        <taxon>Bacteria</taxon>
        <taxon>Bacillati</taxon>
        <taxon>Actinomycetota</taxon>
        <taxon>Actinomycetes</taxon>
        <taxon>Pseudonocardiales</taxon>
        <taxon>Pseudonocardiaceae</taxon>
        <taxon>Actinosynnema</taxon>
    </lineage>
</organism>
<dbReference type="RefSeq" id="WP_096495334.1">
    <property type="nucleotide sequence ID" value="NZ_CP023445.1"/>
</dbReference>
<dbReference type="InterPro" id="IPR006059">
    <property type="entry name" value="SBP"/>
</dbReference>
<dbReference type="Proteomes" id="UP000218505">
    <property type="component" value="Chromosome"/>
</dbReference>
<keyword evidence="2" id="KW-0813">Transport</keyword>
<dbReference type="PANTHER" id="PTHR30061">
    <property type="entry name" value="MALTOSE-BINDING PERIPLASMIC PROTEIN"/>
    <property type="match status" value="1"/>
</dbReference>
<dbReference type="GO" id="GO:0042956">
    <property type="term" value="P:maltodextrin transmembrane transport"/>
    <property type="evidence" value="ECO:0007669"/>
    <property type="project" value="TreeGrafter"/>
</dbReference>
<dbReference type="GO" id="GO:0015768">
    <property type="term" value="P:maltose transport"/>
    <property type="evidence" value="ECO:0007669"/>
    <property type="project" value="TreeGrafter"/>
</dbReference>
<dbReference type="Pfam" id="PF01547">
    <property type="entry name" value="SBP_bac_1"/>
    <property type="match status" value="1"/>
</dbReference>
<gene>
    <name evidence="4" type="ORF">CNX65_21255</name>
</gene>
<dbReference type="PANTHER" id="PTHR30061:SF50">
    <property type="entry name" value="MALTOSE_MALTODEXTRIN-BINDING PERIPLASMIC PROTEIN"/>
    <property type="match status" value="1"/>
</dbReference>
<evidence type="ECO:0000313" key="4">
    <source>
        <dbReference type="EMBL" id="ATE55501.1"/>
    </source>
</evidence>
<dbReference type="PROSITE" id="PS51318">
    <property type="entry name" value="TAT"/>
    <property type="match status" value="1"/>
</dbReference>
<protein>
    <submittedName>
        <fullName evidence="4">Sugar ABC transporter substrate-binding protein</fullName>
    </submittedName>
</protein>
<evidence type="ECO:0000256" key="2">
    <source>
        <dbReference type="ARBA" id="ARBA00022448"/>
    </source>
</evidence>
<dbReference type="SUPFAM" id="SSF53850">
    <property type="entry name" value="Periplasmic binding protein-like II"/>
    <property type="match status" value="1"/>
</dbReference>
<keyword evidence="3" id="KW-0732">Signal</keyword>
<dbReference type="GO" id="GO:0055052">
    <property type="term" value="C:ATP-binding cassette (ABC) transporter complex, substrate-binding subunit-containing"/>
    <property type="evidence" value="ECO:0007669"/>
    <property type="project" value="TreeGrafter"/>
</dbReference>
<name>A0A290Z8Y1_9PSEU</name>
<reference evidence="4" key="1">
    <citation type="submission" date="2017-09" db="EMBL/GenBank/DDBJ databases">
        <title>Complete Genome Sequence of ansamitocin-producing Bacterium Actinosynnema pretiosum X47.</title>
        <authorList>
            <person name="Cao G."/>
            <person name="Zong G."/>
            <person name="Zhong C."/>
            <person name="Fu J."/>
        </authorList>
    </citation>
    <scope>NUCLEOTIDE SEQUENCE [LARGE SCALE GENOMIC DNA]</scope>
    <source>
        <strain evidence="4">X47</strain>
    </source>
</reference>
<accession>A0A290Z8Y1</accession>
<dbReference type="AlphaFoldDB" id="A0A290Z8Y1"/>
<sequence>MGAGGLDRRSFLAAAGLLGLGLGGPSLTACGANTGRDGSAPGTLSHWYHAYGEDGVQDAVRRYAADYPDARVEVQWNPGDYDSKIATALQGGRVPDVFEAQVKVDWVRQQRVVPLDDLLGDQRPDFVKALLDAQTVDGRLYGIPQAVDTQVLFYRPSLLREADVTPPTTVDELVDATRRLSGNTARGLFAGNDGGVAVLTAPLLWSAGLDLLSRDGKSPGFDDPRAATAVGKLRELHATGGLLLGAPADWADPGAFTEGLTAMQWTGLWNLPKIVEAHGDDVGVLPFPRLDADGAESVPVGAYSAVVNARAADVDRAKDYVRWLWVERTDHQAEFATAFGAHLPARASLRAAADRLSGGLGADVARLVADVGRVANPARWSAAANTALSDAVSRVAREGADPAEELRAAVATARDELTRLDR</sequence>
<dbReference type="GO" id="GO:1901982">
    <property type="term" value="F:maltose binding"/>
    <property type="evidence" value="ECO:0007669"/>
    <property type="project" value="TreeGrafter"/>
</dbReference>
<dbReference type="EMBL" id="CP023445">
    <property type="protein sequence ID" value="ATE55501.1"/>
    <property type="molecule type" value="Genomic_DNA"/>
</dbReference>